<name>A0A832DRW5_UNCKA</name>
<dbReference type="Pfam" id="PF01531">
    <property type="entry name" value="Glyco_transf_11"/>
    <property type="match status" value="1"/>
</dbReference>
<dbReference type="GO" id="GO:0005975">
    <property type="term" value="P:carbohydrate metabolic process"/>
    <property type="evidence" value="ECO:0007669"/>
    <property type="project" value="InterPro"/>
</dbReference>
<dbReference type="EMBL" id="DSPJ01000050">
    <property type="protein sequence ID" value="HEX61869.1"/>
    <property type="molecule type" value="Genomic_DNA"/>
</dbReference>
<dbReference type="PANTHER" id="PTHR11927:SF9">
    <property type="entry name" value="L-FUCOSYLTRANSFERASE"/>
    <property type="match status" value="1"/>
</dbReference>
<evidence type="ECO:0000256" key="1">
    <source>
        <dbReference type="ARBA" id="ARBA00022676"/>
    </source>
</evidence>
<dbReference type="AlphaFoldDB" id="A0A832DRW5"/>
<protein>
    <submittedName>
        <fullName evidence="3">Alpha-1,2-fucosyltransferase</fullName>
    </submittedName>
</protein>
<reference evidence="3" key="1">
    <citation type="journal article" date="2020" name="mSystems">
        <title>Genome- and Community-Level Interaction Insights into Carbon Utilization and Element Cycling Functions of Hydrothermarchaeota in Hydrothermal Sediment.</title>
        <authorList>
            <person name="Zhou Z."/>
            <person name="Liu Y."/>
            <person name="Xu W."/>
            <person name="Pan J."/>
            <person name="Luo Z.H."/>
            <person name="Li M."/>
        </authorList>
    </citation>
    <scope>NUCLEOTIDE SEQUENCE [LARGE SCALE GENOMIC DNA]</scope>
    <source>
        <strain evidence="3">SpSt-361</strain>
    </source>
</reference>
<dbReference type="Gene3D" id="3.40.50.11350">
    <property type="match status" value="1"/>
</dbReference>
<dbReference type="PANTHER" id="PTHR11927">
    <property type="entry name" value="GALACTOSIDE 2-L-FUCOSYLTRANSFERASE"/>
    <property type="match status" value="1"/>
</dbReference>
<evidence type="ECO:0000256" key="2">
    <source>
        <dbReference type="ARBA" id="ARBA00022679"/>
    </source>
</evidence>
<gene>
    <name evidence="3" type="ORF">ENR01_01790</name>
</gene>
<organism evidence="3">
    <name type="scientific">candidate division WWE3 bacterium</name>
    <dbReference type="NCBI Taxonomy" id="2053526"/>
    <lineage>
        <taxon>Bacteria</taxon>
        <taxon>Katanobacteria</taxon>
    </lineage>
</organism>
<proteinExistence type="predicted"/>
<comment type="caution">
    <text evidence="3">The sequence shown here is derived from an EMBL/GenBank/DDBJ whole genome shotgun (WGS) entry which is preliminary data.</text>
</comment>
<sequence length="295" mass="34529">MITVDIFGGLGNQMFQYALGRHLALKTGSSLTLRHIDVGAFSKREYALGCFKLAKRVQVKSEVRGLMLEFTKVLEKIFPLGRGETFVREKSFRFDPKILKLNGSTRLAARGKNIHLHGYWQSEKYFKDIRETILEDFTPVHPLSGRNQKVLEEIERSNSVSVHVRRGDYVIDPKTHKFHGVCGPDYYRKAVEIVAKRVREPVFYFFSDDIDWVKKNLKTRFRDVYVDWNTGEQSYLDMQLMSRCKHHILANSSFSWWGAWLNRNPDKIVIAPERWFQDQAVDTRDLIPEGWLRVK</sequence>
<dbReference type="GO" id="GO:0016020">
    <property type="term" value="C:membrane"/>
    <property type="evidence" value="ECO:0007669"/>
    <property type="project" value="InterPro"/>
</dbReference>
<keyword evidence="2 3" id="KW-0808">Transferase</keyword>
<dbReference type="GO" id="GO:0008107">
    <property type="term" value="F:galactoside 2-alpha-L-fucosyltransferase activity"/>
    <property type="evidence" value="ECO:0007669"/>
    <property type="project" value="InterPro"/>
</dbReference>
<accession>A0A832DRW5</accession>
<dbReference type="InterPro" id="IPR002516">
    <property type="entry name" value="Glyco_trans_11"/>
</dbReference>
<dbReference type="CDD" id="cd11301">
    <property type="entry name" value="Fut1_Fut2_like"/>
    <property type="match status" value="1"/>
</dbReference>
<evidence type="ECO:0000313" key="3">
    <source>
        <dbReference type="EMBL" id="HEX61869.1"/>
    </source>
</evidence>
<keyword evidence="1 3" id="KW-0328">Glycosyltransferase</keyword>